<dbReference type="InterPro" id="IPR023799">
    <property type="entry name" value="RbfA_dom_sf"/>
</dbReference>
<reference evidence="1 2" key="1">
    <citation type="journal article" date="2018" name="Gigascience">
        <title>Genomes of trombidid mites reveal novel predicted allergens and laterally-transferred genes associated with secondary metabolism.</title>
        <authorList>
            <person name="Dong X."/>
            <person name="Chaisiri K."/>
            <person name="Xia D."/>
            <person name="Armstrong S.D."/>
            <person name="Fang Y."/>
            <person name="Donnelly M.J."/>
            <person name="Kadowaki T."/>
            <person name="McGarry J.W."/>
            <person name="Darby A.C."/>
            <person name="Makepeace B.L."/>
        </authorList>
    </citation>
    <scope>NUCLEOTIDE SEQUENCE [LARGE SCALE GENOMIC DNA]</scope>
    <source>
        <strain evidence="1">UoL-UT</strain>
    </source>
</reference>
<dbReference type="PANTHER" id="PTHR14725:SF0">
    <property type="entry name" value="RIBOSOME-BINDING FACTOR A, MITOCHONDRIAL-RELATED"/>
    <property type="match status" value="1"/>
</dbReference>
<dbReference type="InterPro" id="IPR015946">
    <property type="entry name" value="KH_dom-like_a/b"/>
</dbReference>
<dbReference type="AlphaFoldDB" id="A0A443SDG9"/>
<name>A0A443SDG9_9ACAR</name>
<proteinExistence type="predicted"/>
<organism evidence="1 2">
    <name type="scientific">Leptotrombidium deliense</name>
    <dbReference type="NCBI Taxonomy" id="299467"/>
    <lineage>
        <taxon>Eukaryota</taxon>
        <taxon>Metazoa</taxon>
        <taxon>Ecdysozoa</taxon>
        <taxon>Arthropoda</taxon>
        <taxon>Chelicerata</taxon>
        <taxon>Arachnida</taxon>
        <taxon>Acari</taxon>
        <taxon>Acariformes</taxon>
        <taxon>Trombidiformes</taxon>
        <taxon>Prostigmata</taxon>
        <taxon>Anystina</taxon>
        <taxon>Parasitengona</taxon>
        <taxon>Trombiculoidea</taxon>
        <taxon>Trombiculidae</taxon>
        <taxon>Leptotrombidium</taxon>
    </lineage>
</organism>
<keyword evidence="2" id="KW-1185">Reference proteome</keyword>
<dbReference type="Gene3D" id="3.30.300.20">
    <property type="match status" value="1"/>
</dbReference>
<dbReference type="PANTHER" id="PTHR14725">
    <property type="entry name" value="RIBOSOME-BINDING FACTOR A, MITOCHONDRIAL-RELATED"/>
    <property type="match status" value="1"/>
</dbReference>
<dbReference type="Pfam" id="PF02033">
    <property type="entry name" value="RBFA"/>
    <property type="match status" value="1"/>
</dbReference>
<accession>A0A443SDG9</accession>
<evidence type="ECO:0000313" key="1">
    <source>
        <dbReference type="EMBL" id="RWS25550.1"/>
    </source>
</evidence>
<dbReference type="Proteomes" id="UP000288716">
    <property type="component" value="Unassembled WGS sequence"/>
</dbReference>
<dbReference type="InterPro" id="IPR000238">
    <property type="entry name" value="RbfA"/>
</dbReference>
<evidence type="ECO:0000313" key="2">
    <source>
        <dbReference type="Proteomes" id="UP000288716"/>
    </source>
</evidence>
<gene>
    <name evidence="1" type="ORF">B4U80_13067</name>
</gene>
<protein>
    <submittedName>
        <fullName evidence="1">Putative ribosome-binding factor A-like protein</fullName>
    </submittedName>
</protein>
<dbReference type="VEuPathDB" id="VectorBase:LDEU006490"/>
<sequence length="371" mass="43646">MARVARVTCVTLTQKRFVWKFADQNERMSRFMNRMLKDQSTKIERVFNPSEIVSKGIPNRNFEGNTKALKRRQQMLNKNFMETISEILSSTSFGQELRDLNVVLTQVEISRDYTVLNIFWNTTIAEMTDDEILAISKKLQFFTGKLNKMVQEKNFMQVLPIMRFVFDRETFAKKEVEHLLNKADMGSTFSPTDPTSLETPSERLTSKKGKYKTDVSTYIKEGEDIKYTPEPIVPTFLCPPDMHLNALGLDYRTLINKVLFFMKKSRAEHRNFNAVADPLPPADWVAPPILHAPPDFEESESERVKTAQRVKDMQMFIIENRKKRERLKKQAIKETEERFQLVTEQLDEAMENYMKRMYHDQPDYEDYDEQQ</sequence>
<dbReference type="STRING" id="299467.A0A443SDG9"/>
<comment type="caution">
    <text evidence="1">The sequence shown here is derived from an EMBL/GenBank/DDBJ whole genome shotgun (WGS) entry which is preliminary data.</text>
</comment>
<dbReference type="GO" id="GO:0006364">
    <property type="term" value="P:rRNA processing"/>
    <property type="evidence" value="ECO:0007669"/>
    <property type="project" value="InterPro"/>
</dbReference>
<dbReference type="InterPro" id="IPR039212">
    <property type="entry name" value="RBFA_mitochondrial"/>
</dbReference>
<dbReference type="EMBL" id="NCKV01003589">
    <property type="protein sequence ID" value="RWS25550.1"/>
    <property type="molecule type" value="Genomic_DNA"/>
</dbReference>
<dbReference type="SUPFAM" id="SSF89919">
    <property type="entry name" value="Ribosome-binding factor A, RbfA"/>
    <property type="match status" value="1"/>
</dbReference>
<dbReference type="OrthoDB" id="418445at2759"/>